<reference evidence="2 3" key="2">
    <citation type="submission" date="2020-07" db="EMBL/GenBank/DDBJ databases">
        <title>Genome assembly of wild tea tree DASZ reveals pedigree and selection history of tea varieties.</title>
        <authorList>
            <person name="Zhang W."/>
        </authorList>
    </citation>
    <scope>NUCLEOTIDE SEQUENCE [LARGE SCALE GENOMIC DNA]</scope>
    <source>
        <strain evidence="3">cv. G240</strain>
        <tissue evidence="2">Leaf</tissue>
    </source>
</reference>
<dbReference type="AlphaFoldDB" id="A0A7J7FWG3"/>
<sequence length="113" mass="12617">MGMFGGMFMNNTEHEEDSNSSSLIQGRAPAGRNLTGLSRLGGNDSGTNDMMTVDFLGIGGSKPPNLHEHVQQQQQQQRLVLEAMSQQRMQVMNPFQEQLPQEEPSMEKPIWDV</sequence>
<evidence type="ECO:0000313" key="3">
    <source>
        <dbReference type="Proteomes" id="UP000593564"/>
    </source>
</evidence>
<reference evidence="3" key="1">
    <citation type="journal article" date="2020" name="Nat. Commun.">
        <title>Genome assembly of wild tea tree DASZ reveals pedigree and selection history of tea varieties.</title>
        <authorList>
            <person name="Zhang W."/>
            <person name="Zhang Y."/>
            <person name="Qiu H."/>
            <person name="Guo Y."/>
            <person name="Wan H."/>
            <person name="Zhang X."/>
            <person name="Scossa F."/>
            <person name="Alseekh S."/>
            <person name="Zhang Q."/>
            <person name="Wang P."/>
            <person name="Xu L."/>
            <person name="Schmidt M.H."/>
            <person name="Jia X."/>
            <person name="Li D."/>
            <person name="Zhu A."/>
            <person name="Guo F."/>
            <person name="Chen W."/>
            <person name="Ni D."/>
            <person name="Usadel B."/>
            <person name="Fernie A.R."/>
            <person name="Wen W."/>
        </authorList>
    </citation>
    <scope>NUCLEOTIDE SEQUENCE [LARGE SCALE GENOMIC DNA]</scope>
    <source>
        <strain evidence="3">cv. G240</strain>
    </source>
</reference>
<dbReference type="EMBL" id="JACBKZ010000015">
    <property type="protein sequence ID" value="KAF5931326.1"/>
    <property type="molecule type" value="Genomic_DNA"/>
</dbReference>
<protein>
    <submittedName>
        <fullName evidence="2">Uncharacterized protein</fullName>
    </submittedName>
</protein>
<evidence type="ECO:0000256" key="1">
    <source>
        <dbReference type="SAM" id="MobiDB-lite"/>
    </source>
</evidence>
<accession>A0A7J7FWG3</accession>
<name>A0A7J7FWG3_CAMSI</name>
<dbReference type="Proteomes" id="UP000593564">
    <property type="component" value="Unassembled WGS sequence"/>
</dbReference>
<organism evidence="2 3">
    <name type="scientific">Camellia sinensis</name>
    <name type="common">Tea plant</name>
    <name type="synonym">Thea sinensis</name>
    <dbReference type="NCBI Taxonomy" id="4442"/>
    <lineage>
        <taxon>Eukaryota</taxon>
        <taxon>Viridiplantae</taxon>
        <taxon>Streptophyta</taxon>
        <taxon>Embryophyta</taxon>
        <taxon>Tracheophyta</taxon>
        <taxon>Spermatophyta</taxon>
        <taxon>Magnoliopsida</taxon>
        <taxon>eudicotyledons</taxon>
        <taxon>Gunneridae</taxon>
        <taxon>Pentapetalae</taxon>
        <taxon>asterids</taxon>
        <taxon>Ericales</taxon>
        <taxon>Theaceae</taxon>
        <taxon>Camellia</taxon>
    </lineage>
</organism>
<comment type="caution">
    <text evidence="2">The sequence shown here is derived from an EMBL/GenBank/DDBJ whole genome shotgun (WGS) entry which is preliminary data.</text>
</comment>
<evidence type="ECO:0000313" key="2">
    <source>
        <dbReference type="EMBL" id="KAF5931326.1"/>
    </source>
</evidence>
<feature type="region of interest" description="Disordered" evidence="1">
    <location>
        <begin position="1"/>
        <end position="48"/>
    </location>
</feature>
<proteinExistence type="predicted"/>
<keyword evidence="3" id="KW-1185">Reference proteome</keyword>
<gene>
    <name evidence="2" type="ORF">HYC85_032199</name>
</gene>